<dbReference type="EMBL" id="JBHUKS010000015">
    <property type="protein sequence ID" value="MFD2470148.1"/>
    <property type="molecule type" value="Genomic_DNA"/>
</dbReference>
<organism evidence="1 2">
    <name type="scientific">Amycolatopsis silviterrae</name>
    <dbReference type="NCBI Taxonomy" id="1656914"/>
    <lineage>
        <taxon>Bacteria</taxon>
        <taxon>Bacillati</taxon>
        <taxon>Actinomycetota</taxon>
        <taxon>Actinomycetes</taxon>
        <taxon>Pseudonocardiales</taxon>
        <taxon>Pseudonocardiaceae</taxon>
        <taxon>Amycolatopsis</taxon>
    </lineage>
</organism>
<name>A0ABW5H9Y9_9PSEU</name>
<dbReference type="Proteomes" id="UP001597483">
    <property type="component" value="Unassembled WGS sequence"/>
</dbReference>
<comment type="caution">
    <text evidence="1">The sequence shown here is derived from an EMBL/GenBank/DDBJ whole genome shotgun (WGS) entry which is preliminary data.</text>
</comment>
<keyword evidence="2" id="KW-1185">Reference proteome</keyword>
<evidence type="ECO:0000313" key="1">
    <source>
        <dbReference type="EMBL" id="MFD2470148.1"/>
    </source>
</evidence>
<sequence>MTDTMAEITAAVTQGRAGAQDAARTRLQELWDEIGPGGDPFYRCVLAHYQADLFADPAEALVWDVRALDAAATVTDEQVQAHDAGLRIAGFYPSLHLNLADNFRRLGSFSAATEQLAAARKRQDALADDEYGAMIRRAIDGVAEAIERRSTERRTTAPGVE</sequence>
<evidence type="ECO:0000313" key="2">
    <source>
        <dbReference type="Proteomes" id="UP001597483"/>
    </source>
</evidence>
<proteinExistence type="predicted"/>
<gene>
    <name evidence="1" type="ORF">ACFSVL_22365</name>
</gene>
<reference evidence="2" key="1">
    <citation type="journal article" date="2019" name="Int. J. Syst. Evol. Microbiol.">
        <title>The Global Catalogue of Microorganisms (GCM) 10K type strain sequencing project: providing services to taxonomists for standard genome sequencing and annotation.</title>
        <authorList>
            <consortium name="The Broad Institute Genomics Platform"/>
            <consortium name="The Broad Institute Genome Sequencing Center for Infectious Disease"/>
            <person name="Wu L."/>
            <person name="Ma J."/>
        </authorList>
    </citation>
    <scope>NUCLEOTIDE SEQUENCE [LARGE SCALE GENOMIC DNA]</scope>
    <source>
        <strain evidence="2">CGMCC 4.7641</strain>
    </source>
</reference>
<protein>
    <recommendedName>
        <fullName evidence="3">Tetratricopeptide repeat protein</fullName>
    </recommendedName>
</protein>
<accession>A0ABW5H9Y9</accession>
<evidence type="ECO:0008006" key="3">
    <source>
        <dbReference type="Google" id="ProtNLM"/>
    </source>
</evidence>
<dbReference type="RefSeq" id="WP_378307125.1">
    <property type="nucleotide sequence ID" value="NZ_JBHUKS010000015.1"/>
</dbReference>